<accession>A0A6G0WGQ3</accession>
<dbReference type="Proteomes" id="UP000481153">
    <property type="component" value="Unassembled WGS sequence"/>
</dbReference>
<dbReference type="EMBL" id="VJMJ01000219">
    <property type="protein sequence ID" value="KAF0726319.1"/>
    <property type="molecule type" value="Genomic_DNA"/>
</dbReference>
<organism evidence="1 2">
    <name type="scientific">Aphanomyces euteiches</name>
    <dbReference type="NCBI Taxonomy" id="100861"/>
    <lineage>
        <taxon>Eukaryota</taxon>
        <taxon>Sar</taxon>
        <taxon>Stramenopiles</taxon>
        <taxon>Oomycota</taxon>
        <taxon>Saprolegniomycetes</taxon>
        <taxon>Saprolegniales</taxon>
        <taxon>Verrucalvaceae</taxon>
        <taxon>Aphanomyces</taxon>
    </lineage>
</organism>
<proteinExistence type="predicted"/>
<evidence type="ECO:0000313" key="1">
    <source>
        <dbReference type="EMBL" id="KAF0726319.1"/>
    </source>
</evidence>
<evidence type="ECO:0000313" key="2">
    <source>
        <dbReference type="Proteomes" id="UP000481153"/>
    </source>
</evidence>
<name>A0A6G0WGQ3_9STRA</name>
<dbReference type="VEuPathDB" id="FungiDB:AeMF1_004648"/>
<reference evidence="1 2" key="1">
    <citation type="submission" date="2019-07" db="EMBL/GenBank/DDBJ databases">
        <title>Genomics analysis of Aphanomyces spp. identifies a new class of oomycete effector associated with host adaptation.</title>
        <authorList>
            <person name="Gaulin E."/>
        </authorList>
    </citation>
    <scope>NUCLEOTIDE SEQUENCE [LARGE SCALE GENOMIC DNA]</scope>
    <source>
        <strain evidence="1 2">ATCC 201684</strain>
    </source>
</reference>
<gene>
    <name evidence="1" type="ORF">Ae201684_015434</name>
</gene>
<sequence length="139" mass="16023">MRLALMSLSAVEVHATTSSVQYHNATAAEYGVDLFVFYATSEARGITRTELLRLIQDHVDDDKEDPRFFEKMYTWLKRHFQDVKTYEQTIALLETHPAAVLDRVHLNVDKWLVQLQTSNQANALPQDRDEPSTESPFIN</sequence>
<protein>
    <submittedName>
        <fullName evidence="1">Uncharacterized protein</fullName>
    </submittedName>
</protein>
<dbReference type="AlphaFoldDB" id="A0A6G0WGQ3"/>
<keyword evidence="2" id="KW-1185">Reference proteome</keyword>
<comment type="caution">
    <text evidence="1">The sequence shown here is derived from an EMBL/GenBank/DDBJ whole genome shotgun (WGS) entry which is preliminary data.</text>
</comment>